<evidence type="ECO:0000313" key="2">
    <source>
        <dbReference type="EMBL" id="NDU97477.1"/>
    </source>
</evidence>
<evidence type="ECO:0000313" key="3">
    <source>
        <dbReference type="Proteomes" id="UP000474175"/>
    </source>
</evidence>
<keyword evidence="1" id="KW-0732">Signal</keyword>
<accession>A0A6L9LD19</accession>
<feature type="chain" id="PRO_5027003489" evidence="1">
    <location>
        <begin position="19"/>
        <end position="197"/>
    </location>
</feature>
<dbReference type="AlphaFoldDB" id="A0A6L9LD19"/>
<name>A0A6L9LD19_9BACT</name>
<feature type="signal peptide" evidence="1">
    <location>
        <begin position="1"/>
        <end position="18"/>
    </location>
</feature>
<dbReference type="RefSeq" id="WP_163952950.1">
    <property type="nucleotide sequence ID" value="NZ_JAAFZH010000011.1"/>
</dbReference>
<protein>
    <submittedName>
        <fullName evidence="2">Uncharacterized protein</fullName>
    </submittedName>
</protein>
<comment type="caution">
    <text evidence="2">The sequence shown here is derived from an EMBL/GenBank/DDBJ whole genome shotgun (WGS) entry which is preliminary data.</text>
</comment>
<dbReference type="EMBL" id="JAAFZH010000011">
    <property type="protein sequence ID" value="NDU97477.1"/>
    <property type="molecule type" value="Genomic_DNA"/>
</dbReference>
<sequence length="197" mass="21888">MKTIVLAAIATLPFSVLAQSNGSFAPFPDNGIYLSATDFATHKLTDGFDKGQPGYSIREETFQRALKVDQPNAPEEKLPLTNLWGERKEGVDYRSFDGDLYRVEHADKIFIYSKPTSVWSTGSGGYYPATQYYFSRKADSPIHLITSDNLKDIYYDQPDKNAAFESLDGLSNKPGTQAQHLLKLFYPASHATSQSAS</sequence>
<organism evidence="2 3">
    <name type="scientific">Spirosoma terrae</name>
    <dbReference type="NCBI Taxonomy" id="1968276"/>
    <lineage>
        <taxon>Bacteria</taxon>
        <taxon>Pseudomonadati</taxon>
        <taxon>Bacteroidota</taxon>
        <taxon>Cytophagia</taxon>
        <taxon>Cytophagales</taxon>
        <taxon>Cytophagaceae</taxon>
        <taxon>Spirosoma</taxon>
    </lineage>
</organism>
<dbReference type="Proteomes" id="UP000474175">
    <property type="component" value="Unassembled WGS sequence"/>
</dbReference>
<evidence type="ECO:0000256" key="1">
    <source>
        <dbReference type="SAM" id="SignalP"/>
    </source>
</evidence>
<gene>
    <name evidence="2" type="ORF">GK108_21520</name>
</gene>
<reference evidence="2 3" key="1">
    <citation type="submission" date="2020-02" db="EMBL/GenBank/DDBJ databases">
        <title>Draft genome sequence of two Spirosoma agri KCTC 52727 and Spirosoma terrae KCTC 52035.</title>
        <authorList>
            <person name="Rojas J."/>
            <person name="Ambika Manirajan B."/>
            <person name="Suarez C."/>
            <person name="Ratering S."/>
            <person name="Schnell S."/>
        </authorList>
    </citation>
    <scope>NUCLEOTIDE SEQUENCE [LARGE SCALE GENOMIC DNA]</scope>
    <source>
        <strain evidence="2 3">KCTC 52035</strain>
    </source>
</reference>
<keyword evidence="3" id="KW-1185">Reference proteome</keyword>
<proteinExistence type="predicted"/>